<gene>
    <name evidence="9" type="ORF">BXY66_3172</name>
</gene>
<dbReference type="InterPro" id="IPR011701">
    <property type="entry name" value="MFS"/>
</dbReference>
<feature type="transmembrane region" description="Helical" evidence="8">
    <location>
        <begin position="283"/>
        <end position="302"/>
    </location>
</feature>
<proteinExistence type="predicted"/>
<feature type="transmembrane region" description="Helical" evidence="8">
    <location>
        <begin position="308"/>
        <end position="330"/>
    </location>
</feature>
<dbReference type="Pfam" id="PF07690">
    <property type="entry name" value="MFS_1"/>
    <property type="match status" value="1"/>
</dbReference>
<feature type="transmembrane region" description="Helical" evidence="8">
    <location>
        <begin position="46"/>
        <end position="70"/>
    </location>
</feature>
<evidence type="ECO:0000256" key="5">
    <source>
        <dbReference type="ARBA" id="ARBA00022692"/>
    </source>
</evidence>
<evidence type="ECO:0000256" key="2">
    <source>
        <dbReference type="ARBA" id="ARBA00022448"/>
    </source>
</evidence>
<dbReference type="InterPro" id="IPR036259">
    <property type="entry name" value="MFS_trans_sf"/>
</dbReference>
<evidence type="ECO:0000256" key="6">
    <source>
        <dbReference type="ARBA" id="ARBA00022989"/>
    </source>
</evidence>
<keyword evidence="6 8" id="KW-1133">Transmembrane helix</keyword>
<dbReference type="Gene3D" id="1.20.1250.20">
    <property type="entry name" value="MFS general substrate transporter like domains"/>
    <property type="match status" value="2"/>
</dbReference>
<evidence type="ECO:0000256" key="1">
    <source>
        <dbReference type="ARBA" id="ARBA00004651"/>
    </source>
</evidence>
<feature type="transmembrane region" description="Helical" evidence="8">
    <location>
        <begin position="103"/>
        <end position="127"/>
    </location>
</feature>
<dbReference type="PANTHER" id="PTHR23535:SF2">
    <property type="entry name" value="SUGAR EFFLUX TRANSPORTER A-RELATED"/>
    <property type="match status" value="1"/>
</dbReference>
<organism evidence="9 10">
    <name type="scientific">Shimia isoporae</name>
    <dbReference type="NCBI Taxonomy" id="647720"/>
    <lineage>
        <taxon>Bacteria</taxon>
        <taxon>Pseudomonadati</taxon>
        <taxon>Pseudomonadota</taxon>
        <taxon>Alphaproteobacteria</taxon>
        <taxon>Rhodobacterales</taxon>
        <taxon>Roseobacteraceae</taxon>
    </lineage>
</organism>
<dbReference type="OrthoDB" id="1491684at2"/>
<dbReference type="EMBL" id="SMGR01000003">
    <property type="protein sequence ID" value="TCL00529.1"/>
    <property type="molecule type" value="Genomic_DNA"/>
</dbReference>
<keyword evidence="3" id="KW-1003">Cell membrane</keyword>
<name>A0A4R1N2J3_9RHOB</name>
<comment type="subcellular location">
    <subcellularLocation>
        <location evidence="1">Cell membrane</location>
        <topology evidence="1">Multi-pass membrane protein</topology>
    </subcellularLocation>
</comment>
<keyword evidence="5 8" id="KW-0812">Transmembrane</keyword>
<keyword evidence="4" id="KW-0762">Sugar transport</keyword>
<feature type="transmembrane region" description="Helical" evidence="8">
    <location>
        <begin position="222"/>
        <end position="244"/>
    </location>
</feature>
<comment type="caution">
    <text evidence="9">The sequence shown here is derived from an EMBL/GenBank/DDBJ whole genome shotgun (WGS) entry which is preliminary data.</text>
</comment>
<dbReference type="GO" id="GO:0022857">
    <property type="term" value="F:transmembrane transporter activity"/>
    <property type="evidence" value="ECO:0007669"/>
    <property type="project" value="InterPro"/>
</dbReference>
<dbReference type="GO" id="GO:0005886">
    <property type="term" value="C:plasma membrane"/>
    <property type="evidence" value="ECO:0007669"/>
    <property type="project" value="UniProtKB-SubCell"/>
</dbReference>
<dbReference type="Proteomes" id="UP000295673">
    <property type="component" value="Unassembled WGS sequence"/>
</dbReference>
<evidence type="ECO:0000256" key="8">
    <source>
        <dbReference type="SAM" id="Phobius"/>
    </source>
</evidence>
<evidence type="ECO:0000256" key="7">
    <source>
        <dbReference type="ARBA" id="ARBA00023136"/>
    </source>
</evidence>
<protein>
    <submittedName>
        <fullName evidence="9">MFS transporter</fullName>
    </submittedName>
</protein>
<feature type="transmembrane region" description="Helical" evidence="8">
    <location>
        <begin position="256"/>
        <end position="276"/>
    </location>
</feature>
<keyword evidence="2" id="KW-0813">Transport</keyword>
<feature type="transmembrane region" description="Helical" evidence="8">
    <location>
        <begin position="171"/>
        <end position="191"/>
    </location>
</feature>
<evidence type="ECO:0000313" key="10">
    <source>
        <dbReference type="Proteomes" id="UP000295673"/>
    </source>
</evidence>
<sequence length="400" mass="41498">MIFLRALNDPLLRVAFLCILLMGPAVASVAPFQSVIAIERLGFGNAVYAFVVTAGAFFSVIASVVIGIIVDQTQRYRAILLACICVGIAAGFLMAAWPTAAAFVLVHMVLFPIAATTFTQYFALAAVAADRNPRIDKDVGLSLVRAGFAGTFAITPPLWALALARGADLLAVYWTLAVANVLVLVVVYLMWPKDMGDTGDGSGLTFWEAVGEVVARAVLIRLGLITAVTSANGLYSILLGLLVVTQLGGQESDIGWFSGGVAMVELPVMLGGALLLKRFSRVAVILGGAAIYALSFAALAVVPNMAAAWWLVLPFGIGAGIILSVPVGYIQSLVEHRPGAGSALISMSHFGGTLVASGLFAGFAEIIGYSGVAVLGAALSLGAAALLYLLEGGRMRPRAV</sequence>
<keyword evidence="7 8" id="KW-0472">Membrane</keyword>
<keyword evidence="10" id="KW-1185">Reference proteome</keyword>
<evidence type="ECO:0000313" key="9">
    <source>
        <dbReference type="EMBL" id="TCL00529.1"/>
    </source>
</evidence>
<dbReference type="AlphaFoldDB" id="A0A4R1N2J3"/>
<dbReference type="PANTHER" id="PTHR23535">
    <property type="entry name" value="SUGAR EFFLUX TRANSPORTER A-RELATED"/>
    <property type="match status" value="1"/>
</dbReference>
<feature type="transmembrane region" description="Helical" evidence="8">
    <location>
        <begin position="366"/>
        <end position="390"/>
    </location>
</feature>
<dbReference type="SUPFAM" id="SSF103473">
    <property type="entry name" value="MFS general substrate transporter"/>
    <property type="match status" value="1"/>
</dbReference>
<feature type="transmembrane region" description="Helical" evidence="8">
    <location>
        <begin position="342"/>
        <end position="360"/>
    </location>
</feature>
<evidence type="ECO:0000256" key="4">
    <source>
        <dbReference type="ARBA" id="ARBA00022597"/>
    </source>
</evidence>
<feature type="transmembrane region" description="Helical" evidence="8">
    <location>
        <begin position="77"/>
        <end position="97"/>
    </location>
</feature>
<dbReference type="RefSeq" id="WP_132861300.1">
    <property type="nucleotide sequence ID" value="NZ_SMGR01000003.1"/>
</dbReference>
<reference evidence="9 10" key="1">
    <citation type="submission" date="2019-03" db="EMBL/GenBank/DDBJ databases">
        <title>Genomic Encyclopedia of Archaeal and Bacterial Type Strains, Phase II (KMG-II): from individual species to whole genera.</title>
        <authorList>
            <person name="Goeker M."/>
        </authorList>
    </citation>
    <scope>NUCLEOTIDE SEQUENCE [LARGE SCALE GENOMIC DNA]</scope>
    <source>
        <strain evidence="9 10">DSM 26433</strain>
    </source>
</reference>
<accession>A0A4R1N2J3</accession>
<feature type="transmembrane region" description="Helical" evidence="8">
    <location>
        <begin position="139"/>
        <end position="159"/>
    </location>
</feature>
<evidence type="ECO:0000256" key="3">
    <source>
        <dbReference type="ARBA" id="ARBA00022475"/>
    </source>
</evidence>